<gene>
    <name evidence="1" type="ORF">MIND_00586600</name>
</gene>
<proteinExistence type="predicted"/>
<dbReference type="EMBL" id="JACAZF010000005">
    <property type="protein sequence ID" value="KAF7303573.1"/>
    <property type="molecule type" value="Genomic_DNA"/>
</dbReference>
<sequence length="275" mass="30389">MSNPASGSMLPPELERHIFELAAWNDRKAISILCLVAARVHIWIGPLRYRVVLIRDVRVLEKVLQGLSASPAVGEQIKFLAVNVPSYADVSRVLNYLPNVLDLGLWHGHSAASNLPQLARLSSLRRLSVNLGELLEQWTVDGSALSGLACLTHLETFGKVSPEMVAAIRAPPALTHLSFYAIYAQDIIKQVLHVGGHQLRLVVVTHLDEDQITLPDTEDTISPAAAQRQIEDPRFAVVLCKDFVKDWVSGVWYGVDYWQRAEEIVAARAQAVKGL</sequence>
<name>A0A8H6W6M5_9AGAR</name>
<evidence type="ECO:0000313" key="2">
    <source>
        <dbReference type="Proteomes" id="UP000636479"/>
    </source>
</evidence>
<keyword evidence="2" id="KW-1185">Reference proteome</keyword>
<dbReference type="OrthoDB" id="3021279at2759"/>
<dbReference type="GeneID" id="59345140"/>
<organism evidence="1 2">
    <name type="scientific">Mycena indigotica</name>
    <dbReference type="NCBI Taxonomy" id="2126181"/>
    <lineage>
        <taxon>Eukaryota</taxon>
        <taxon>Fungi</taxon>
        <taxon>Dikarya</taxon>
        <taxon>Basidiomycota</taxon>
        <taxon>Agaricomycotina</taxon>
        <taxon>Agaricomycetes</taxon>
        <taxon>Agaricomycetidae</taxon>
        <taxon>Agaricales</taxon>
        <taxon>Marasmiineae</taxon>
        <taxon>Mycenaceae</taxon>
        <taxon>Mycena</taxon>
    </lineage>
</organism>
<evidence type="ECO:0000313" key="1">
    <source>
        <dbReference type="EMBL" id="KAF7303573.1"/>
    </source>
</evidence>
<accession>A0A8H6W6M5</accession>
<dbReference type="Proteomes" id="UP000636479">
    <property type="component" value="Unassembled WGS sequence"/>
</dbReference>
<comment type="caution">
    <text evidence="1">The sequence shown here is derived from an EMBL/GenBank/DDBJ whole genome shotgun (WGS) entry which is preliminary data.</text>
</comment>
<reference evidence="1" key="1">
    <citation type="submission" date="2020-05" db="EMBL/GenBank/DDBJ databases">
        <title>Mycena genomes resolve the evolution of fungal bioluminescence.</title>
        <authorList>
            <person name="Tsai I.J."/>
        </authorList>
    </citation>
    <scope>NUCLEOTIDE SEQUENCE</scope>
    <source>
        <strain evidence="1">171206Taipei</strain>
    </source>
</reference>
<protein>
    <submittedName>
        <fullName evidence="1">Uncharacterized protein</fullName>
    </submittedName>
</protein>
<dbReference type="RefSeq" id="XP_037220545.1">
    <property type="nucleotide sequence ID" value="XM_037362624.1"/>
</dbReference>
<dbReference type="AlphaFoldDB" id="A0A8H6W6M5"/>